<dbReference type="Proteomes" id="UP000315496">
    <property type="component" value="Chromosome 2"/>
</dbReference>
<dbReference type="Gene3D" id="1.10.287.1490">
    <property type="match status" value="1"/>
</dbReference>
<feature type="coiled-coil region" evidence="1">
    <location>
        <begin position="120"/>
        <end position="245"/>
    </location>
</feature>
<evidence type="ECO:0000256" key="2">
    <source>
        <dbReference type="SAM" id="MobiDB-lite"/>
    </source>
</evidence>
<dbReference type="OrthoDB" id="10318687at2759"/>
<dbReference type="EMBL" id="VDLU01000002">
    <property type="protein sequence ID" value="TNJ28713.1"/>
    <property type="molecule type" value="Genomic_DNA"/>
</dbReference>
<gene>
    <name evidence="3" type="ORF">GMRT_13239</name>
</gene>
<feature type="coiled-coil region" evidence="1">
    <location>
        <begin position="309"/>
        <end position="343"/>
    </location>
</feature>
<reference evidence="3 4" key="1">
    <citation type="submission" date="2019-05" db="EMBL/GenBank/DDBJ databases">
        <title>The compact genome of Giardia muris reveals important steps in the evolution of intestinal protozoan parasites.</title>
        <authorList>
            <person name="Xu F."/>
            <person name="Jimenez-Gonzalez A."/>
            <person name="Einarsson E."/>
            <person name="Astvaldsson A."/>
            <person name="Peirasmaki D."/>
            <person name="Eckmann L."/>
            <person name="Andersson J.O."/>
            <person name="Svard S.G."/>
            <person name="Jerlstrom-Hultqvist J."/>
        </authorList>
    </citation>
    <scope>NUCLEOTIDE SEQUENCE [LARGE SCALE GENOMIC DNA]</scope>
    <source>
        <strain evidence="3 4">Roberts-Thomson</strain>
    </source>
</reference>
<comment type="caution">
    <text evidence="3">The sequence shown here is derived from an EMBL/GenBank/DDBJ whole genome shotgun (WGS) entry which is preliminary data.</text>
</comment>
<feature type="compositionally biased region" description="Low complexity" evidence="2">
    <location>
        <begin position="1"/>
        <end position="18"/>
    </location>
</feature>
<feature type="coiled-coil region" evidence="1">
    <location>
        <begin position="587"/>
        <end position="621"/>
    </location>
</feature>
<evidence type="ECO:0000313" key="4">
    <source>
        <dbReference type="Proteomes" id="UP000315496"/>
    </source>
</evidence>
<organism evidence="3 4">
    <name type="scientific">Giardia muris</name>
    <dbReference type="NCBI Taxonomy" id="5742"/>
    <lineage>
        <taxon>Eukaryota</taxon>
        <taxon>Metamonada</taxon>
        <taxon>Diplomonadida</taxon>
        <taxon>Hexamitidae</taxon>
        <taxon>Giardiinae</taxon>
        <taxon>Giardia</taxon>
    </lineage>
</organism>
<accession>A0A4Z1T406</accession>
<feature type="region of interest" description="Disordered" evidence="2">
    <location>
        <begin position="1"/>
        <end position="21"/>
    </location>
</feature>
<evidence type="ECO:0000313" key="3">
    <source>
        <dbReference type="EMBL" id="TNJ28713.1"/>
    </source>
</evidence>
<evidence type="ECO:0000256" key="1">
    <source>
        <dbReference type="SAM" id="Coils"/>
    </source>
</evidence>
<proteinExistence type="predicted"/>
<sequence>MSTSESSEITGSTSVSEEPGTELGVLTASALSTGDVDQLRAALVACQAELLQKDEQITKLTVQVKCLTDDLGSIAQNIASKADRVANLESRVMFMGTELEQRNDSIAQLTRDVQFHVARITTLQKDVEVARHDHAEAELRLNAAFKERETLTQALAERSDQLNEKIAQATLSNEHLTEATGQISALSEQLREKEAALTEATCALDKSRLEYTRLEMLKREREDEVTDLQARVNEIESLLVDARDKERRLLAAVQRRNDLIRALRPALLSSDKAPEDELIDLPDVIEHDTGAYMLVDKYNEEVLALTRTLDRQRGVLISLQAENKRLSEQLSGLEERVRRTETQTTSFQRSLASDQQAFAALQRDLCARAENACLEILERAIDIPVPSQLAKKSRRTTRKATVPEAQAGIPAPVGSFSARGRDSSLFQVPLVPMPNTSIDLPVLPATAEGSTLEDELGPDAPLMVAIEPPKGVDERVDAIDAILKKALDALGTDPTGVSTPRENTPPGLLFSPKRCLLNKDAVESFQKRMIPGTTLVQEYVVVFPAQEHTVYNIHFDIMNKQAADAFRAIGNCYRELFYTCQYQTYALSKLEQYIMARDRELQILEREVRTAEANQRRATFEFIETIWKTFRSYILEDGYQIETLTKALMELQGLADGLQHSCTDSVIEREAAALRATLETAFQRALPLVSLAL</sequence>
<dbReference type="AlphaFoldDB" id="A0A4Z1T406"/>
<keyword evidence="1" id="KW-0175">Coiled coil</keyword>
<dbReference type="VEuPathDB" id="GiardiaDB:GMRT_13239"/>
<keyword evidence="4" id="KW-1185">Reference proteome</keyword>
<name>A0A4Z1T406_GIAMU</name>
<protein>
    <submittedName>
        <fullName evidence="3">Coiled-coil protein</fullName>
    </submittedName>
</protein>